<keyword evidence="3 4" id="KW-0687">Ribonucleoprotein</keyword>
<keyword evidence="2 4" id="KW-0689">Ribosomal protein</keyword>
<protein>
    <recommendedName>
        <fullName evidence="4">Large ribosomal subunit protein uL13</fullName>
    </recommendedName>
</protein>
<name>A0ABD4TH98_9EURY</name>
<dbReference type="HAMAP" id="MF_01366">
    <property type="entry name" value="Ribosomal_uL13"/>
    <property type="match status" value="1"/>
</dbReference>
<dbReference type="InterPro" id="IPR005822">
    <property type="entry name" value="Ribosomal_uL13"/>
</dbReference>
<dbReference type="PANTHER" id="PTHR11545">
    <property type="entry name" value="RIBOSOMAL PROTEIN L13"/>
    <property type="match status" value="1"/>
</dbReference>
<dbReference type="Gene3D" id="3.90.1180.10">
    <property type="entry name" value="Ribosomal protein L13"/>
    <property type="match status" value="1"/>
</dbReference>
<keyword evidence="6" id="KW-1185">Reference proteome</keyword>
<reference evidence="5 6" key="1">
    <citation type="submission" date="2018-05" db="EMBL/GenBank/DDBJ databases">
        <title>Isolation and characterization of genus Methanoculleus species and their viruses from deep sea marine sediment offshore southwestern Taiwan.</title>
        <authorList>
            <person name="Wei W.-H."/>
            <person name="Chen W.-C."/>
            <person name="Lai M.-C."/>
            <person name="Chen S.-C."/>
        </authorList>
    </citation>
    <scope>NUCLEOTIDE SEQUENCE [LARGE SCALE GENOMIC DNA]</scope>
    <source>
        <strain evidence="5 6">CWC-02</strain>
    </source>
</reference>
<comment type="function">
    <text evidence="4">This protein is one of the early assembly proteins of the 50S ribosomal subunit, although it is not seen to bind rRNA by itself. It is important during the early stages of 50S assembly.</text>
</comment>
<comment type="caution">
    <text evidence="5">The sequence shown here is derived from an EMBL/GenBank/DDBJ whole genome shotgun (WGS) entry which is preliminary data.</text>
</comment>
<dbReference type="EMBL" id="QFDM01000002">
    <property type="protein sequence ID" value="MCM2466309.1"/>
    <property type="molecule type" value="Genomic_DNA"/>
</dbReference>
<dbReference type="CDD" id="cd00392">
    <property type="entry name" value="Ribosomal_L13"/>
    <property type="match status" value="1"/>
</dbReference>
<gene>
    <name evidence="4" type="primary">rpl13</name>
    <name evidence="5" type="ORF">DIC75_08270</name>
</gene>
<dbReference type="NCBIfam" id="TIGR01077">
    <property type="entry name" value="L13_A_E"/>
    <property type="match status" value="1"/>
</dbReference>
<dbReference type="PANTHER" id="PTHR11545:SF3">
    <property type="entry name" value="LARGE RIBOSOMAL SUBUNIT PROTEIN UL13"/>
    <property type="match status" value="1"/>
</dbReference>
<dbReference type="InterPro" id="IPR005823">
    <property type="entry name" value="Ribosomal_uL13_bac-type"/>
</dbReference>
<evidence type="ECO:0000256" key="2">
    <source>
        <dbReference type="ARBA" id="ARBA00022980"/>
    </source>
</evidence>
<comment type="similarity">
    <text evidence="1 4">Belongs to the universal ribosomal protein uL13 family.</text>
</comment>
<evidence type="ECO:0000313" key="5">
    <source>
        <dbReference type="EMBL" id="MCM2466309.1"/>
    </source>
</evidence>
<dbReference type="NCBIfam" id="NF005004">
    <property type="entry name" value="PRK06394.1"/>
    <property type="match status" value="1"/>
</dbReference>
<accession>A0ABD4TH98</accession>
<dbReference type="Pfam" id="PF00572">
    <property type="entry name" value="Ribosomal_L13"/>
    <property type="match status" value="1"/>
</dbReference>
<dbReference type="InterPro" id="IPR005755">
    <property type="entry name" value="Ribosomal_uL13_euk/arc"/>
</dbReference>
<dbReference type="GO" id="GO:0022625">
    <property type="term" value="C:cytosolic large ribosomal subunit"/>
    <property type="evidence" value="ECO:0007669"/>
    <property type="project" value="UniProtKB-UniRule"/>
</dbReference>
<dbReference type="PIRSF" id="PIRSF002181">
    <property type="entry name" value="Ribosomal_L13"/>
    <property type="match status" value="1"/>
</dbReference>
<evidence type="ECO:0000256" key="3">
    <source>
        <dbReference type="ARBA" id="ARBA00023274"/>
    </source>
</evidence>
<dbReference type="GO" id="GO:0006412">
    <property type="term" value="P:translation"/>
    <property type="evidence" value="ECO:0007669"/>
    <property type="project" value="UniProtKB-UniRule"/>
</dbReference>
<dbReference type="AlphaFoldDB" id="A0ABD4TH98"/>
<dbReference type="SUPFAM" id="SSF52161">
    <property type="entry name" value="Ribosomal protein L13"/>
    <property type="match status" value="1"/>
</dbReference>
<dbReference type="RefSeq" id="WP_250987567.1">
    <property type="nucleotide sequence ID" value="NZ_QFDM01000002.1"/>
</dbReference>
<dbReference type="InterPro" id="IPR036899">
    <property type="entry name" value="Ribosomal_uL13_sf"/>
</dbReference>
<evidence type="ECO:0000313" key="6">
    <source>
        <dbReference type="Proteomes" id="UP001523230"/>
    </source>
</evidence>
<evidence type="ECO:0000256" key="1">
    <source>
        <dbReference type="ARBA" id="ARBA00006227"/>
    </source>
</evidence>
<sequence>MVTVIDADGLLLGRMASIVAQRALAGEEIAIVNVEKAIVSGSRAHVLENYTTKRERGSREGGPFFPRRPDHIVKRTIRGMLPYKRERGIAAFKRIKTYVGVPVELVGMETETLEGAHIDRLSSPRYITIGAISTNLGAKY</sequence>
<evidence type="ECO:0000256" key="4">
    <source>
        <dbReference type="HAMAP-Rule" id="MF_01366"/>
    </source>
</evidence>
<dbReference type="Proteomes" id="UP001523230">
    <property type="component" value="Unassembled WGS sequence"/>
</dbReference>
<proteinExistence type="inferred from homology"/>
<dbReference type="GO" id="GO:0003735">
    <property type="term" value="F:structural constituent of ribosome"/>
    <property type="evidence" value="ECO:0007669"/>
    <property type="project" value="UniProtKB-UniRule"/>
</dbReference>
<organism evidence="5 6">
    <name type="scientific">Methanoculleus oceani</name>
    <dbReference type="NCBI Taxonomy" id="2184756"/>
    <lineage>
        <taxon>Archaea</taxon>
        <taxon>Methanobacteriati</taxon>
        <taxon>Methanobacteriota</taxon>
        <taxon>Stenosarchaea group</taxon>
        <taxon>Methanomicrobia</taxon>
        <taxon>Methanomicrobiales</taxon>
        <taxon>Methanomicrobiaceae</taxon>
        <taxon>Methanoculleus</taxon>
    </lineage>
</organism>
<comment type="subunit">
    <text evidence="4">Part of the 50S ribosomal subunit.</text>
</comment>